<keyword evidence="4 8" id="KW-0067">ATP-binding</keyword>
<dbReference type="InterPro" id="IPR024109">
    <property type="entry name" value="Trp-tRNA-ligase_bac-type"/>
</dbReference>
<dbReference type="PROSITE" id="PS00178">
    <property type="entry name" value="AA_TRNA_LIGASE_I"/>
    <property type="match status" value="1"/>
</dbReference>
<evidence type="ECO:0000256" key="8">
    <source>
        <dbReference type="HAMAP-Rule" id="MF_00140"/>
    </source>
</evidence>
<name>A0A1F6BSR6_9BACT</name>
<sequence>MTKPILVSGIQPTGKLHLGNYLGALKNFVELQNSGKYRCYFFIADMHALTENPNPKDLRKNVPDLAVSFLAIGLNPQKSTIFIQSQVPAHLQLYEILCPLTPVSELIRMTAFKEKVIQTLKLKQGQIFSKEDFEKAVEESNFGLAAYPILMTADIILYDAKFVPVGEDQLQHLELARTLVRKFNNRFGKTFIEPRPLLTKIPRLMSLDDPTKKMSKSQPGGCLFLDDSPTEIREKIKRAVTDSGREIKYDPKNKPAISNLILIYGGILGVTTQQVEQKFSGASYAEFKKDLAEVVIRALRPFQEKKKGLKPAEIKKALALGNKKANAVASKKLREVKKKIGLLI</sequence>
<evidence type="ECO:0000256" key="9">
    <source>
        <dbReference type="RuleBase" id="RU363036"/>
    </source>
</evidence>
<dbReference type="NCBIfam" id="TIGR00233">
    <property type="entry name" value="trpS"/>
    <property type="match status" value="1"/>
</dbReference>
<comment type="subunit">
    <text evidence="8">Homodimer.</text>
</comment>
<dbReference type="HAMAP" id="MF_00140_B">
    <property type="entry name" value="Trp_tRNA_synth_B"/>
    <property type="match status" value="1"/>
</dbReference>
<feature type="binding site" evidence="8">
    <location>
        <begin position="166"/>
        <end position="168"/>
    </location>
    <ligand>
        <name>ATP</name>
        <dbReference type="ChEBI" id="CHEBI:30616"/>
    </ligand>
</feature>
<dbReference type="GO" id="GO:0004830">
    <property type="term" value="F:tryptophan-tRNA ligase activity"/>
    <property type="evidence" value="ECO:0007669"/>
    <property type="project" value="UniProtKB-UniRule"/>
</dbReference>
<dbReference type="InterPro" id="IPR001412">
    <property type="entry name" value="aa-tRNA-synth_I_CS"/>
</dbReference>
<comment type="similarity">
    <text evidence="1 8 9">Belongs to the class-I aminoacyl-tRNA synthetase family.</text>
</comment>
<evidence type="ECO:0000313" key="10">
    <source>
        <dbReference type="EMBL" id="OGG39974.1"/>
    </source>
</evidence>
<dbReference type="InterPro" id="IPR002305">
    <property type="entry name" value="aa-tRNA-synth_Ic"/>
</dbReference>
<comment type="caution">
    <text evidence="10">The sequence shown here is derived from an EMBL/GenBank/DDBJ whole genome shotgun (WGS) entry which is preliminary data.</text>
</comment>
<dbReference type="InterPro" id="IPR014729">
    <property type="entry name" value="Rossmann-like_a/b/a_fold"/>
</dbReference>
<feature type="short sequence motif" description="'HIGH' region" evidence="8">
    <location>
        <begin position="12"/>
        <end position="20"/>
    </location>
</feature>
<evidence type="ECO:0000256" key="5">
    <source>
        <dbReference type="ARBA" id="ARBA00022917"/>
    </source>
</evidence>
<dbReference type="SUPFAM" id="SSF52374">
    <property type="entry name" value="Nucleotidylyl transferase"/>
    <property type="match status" value="1"/>
</dbReference>
<keyword evidence="2 8" id="KW-0436">Ligase</keyword>
<dbReference type="Gene3D" id="3.40.50.620">
    <property type="entry name" value="HUPs"/>
    <property type="match status" value="1"/>
</dbReference>
<evidence type="ECO:0000256" key="6">
    <source>
        <dbReference type="ARBA" id="ARBA00023146"/>
    </source>
</evidence>
<dbReference type="PANTHER" id="PTHR43766:SF1">
    <property type="entry name" value="TRYPTOPHAN--TRNA LIGASE, MITOCHONDRIAL"/>
    <property type="match status" value="1"/>
</dbReference>
<evidence type="ECO:0000313" key="11">
    <source>
        <dbReference type="Proteomes" id="UP000179368"/>
    </source>
</evidence>
<comment type="function">
    <text evidence="8">Catalyzes the attachment of tryptophan to tRNA(Trp).</text>
</comment>
<reference evidence="10 11" key="1">
    <citation type="journal article" date="2016" name="Nat. Commun.">
        <title>Thousands of microbial genomes shed light on interconnected biogeochemical processes in an aquifer system.</title>
        <authorList>
            <person name="Anantharaman K."/>
            <person name="Brown C.T."/>
            <person name="Hug L.A."/>
            <person name="Sharon I."/>
            <person name="Castelle C.J."/>
            <person name="Probst A.J."/>
            <person name="Thomas B.C."/>
            <person name="Singh A."/>
            <person name="Wilkins M.J."/>
            <person name="Karaoz U."/>
            <person name="Brodie E.L."/>
            <person name="Williams K.H."/>
            <person name="Hubbard S.S."/>
            <person name="Banfield J.F."/>
        </authorList>
    </citation>
    <scope>NUCLEOTIDE SEQUENCE [LARGE SCALE GENOMIC DNA]</scope>
</reference>
<accession>A0A1F6BSR6</accession>
<dbReference type="PANTHER" id="PTHR43766">
    <property type="entry name" value="TRYPTOPHAN--TRNA LIGASE, MITOCHONDRIAL"/>
    <property type="match status" value="1"/>
</dbReference>
<feature type="short sequence motif" description="'KMSKS' region" evidence="8">
    <location>
        <begin position="213"/>
        <end position="217"/>
    </location>
</feature>
<dbReference type="GO" id="GO:0006436">
    <property type="term" value="P:tryptophanyl-tRNA aminoacylation"/>
    <property type="evidence" value="ECO:0007669"/>
    <property type="project" value="UniProtKB-UniRule"/>
</dbReference>
<keyword evidence="5 8" id="KW-0648">Protein biosynthesis</keyword>
<keyword evidence="6 8" id="KW-0030">Aminoacyl-tRNA synthetase</keyword>
<evidence type="ECO:0000256" key="4">
    <source>
        <dbReference type="ARBA" id="ARBA00022840"/>
    </source>
</evidence>
<dbReference type="CDD" id="cd00806">
    <property type="entry name" value="TrpRS_core"/>
    <property type="match status" value="1"/>
</dbReference>
<evidence type="ECO:0000256" key="1">
    <source>
        <dbReference type="ARBA" id="ARBA00005594"/>
    </source>
</evidence>
<dbReference type="Proteomes" id="UP000179368">
    <property type="component" value="Unassembled WGS sequence"/>
</dbReference>
<keyword evidence="8" id="KW-0963">Cytoplasm</keyword>
<dbReference type="AlphaFoldDB" id="A0A1F6BSR6"/>
<comment type="subcellular location">
    <subcellularLocation>
        <location evidence="8">Cytoplasm</location>
    </subcellularLocation>
</comment>
<gene>
    <name evidence="8" type="primary">trpS</name>
    <name evidence="10" type="ORF">A2116_01750</name>
</gene>
<feature type="binding site" evidence="8">
    <location>
        <position position="204"/>
    </location>
    <ligand>
        <name>ATP</name>
        <dbReference type="ChEBI" id="CHEBI:30616"/>
    </ligand>
</feature>
<keyword evidence="3 8" id="KW-0547">Nucleotide-binding</keyword>
<dbReference type="GO" id="GO:0005524">
    <property type="term" value="F:ATP binding"/>
    <property type="evidence" value="ECO:0007669"/>
    <property type="project" value="UniProtKB-UniRule"/>
</dbReference>
<evidence type="ECO:0000256" key="3">
    <source>
        <dbReference type="ARBA" id="ARBA00022741"/>
    </source>
</evidence>
<dbReference type="Pfam" id="PF00579">
    <property type="entry name" value="tRNA-synt_1b"/>
    <property type="match status" value="1"/>
</dbReference>
<proteinExistence type="inferred from homology"/>
<protein>
    <recommendedName>
        <fullName evidence="8">Tryptophan--tRNA ligase</fullName>
        <ecNumber evidence="8">6.1.1.2</ecNumber>
    </recommendedName>
    <alternativeName>
        <fullName evidence="8">Tryptophanyl-tRNA synthetase</fullName>
        <shortName evidence="8">TrpRS</shortName>
    </alternativeName>
</protein>
<dbReference type="PRINTS" id="PR01039">
    <property type="entry name" value="TRNASYNTHTRP"/>
</dbReference>
<feature type="binding site" evidence="8">
    <location>
        <position position="154"/>
    </location>
    <ligand>
        <name>L-tryptophan</name>
        <dbReference type="ChEBI" id="CHEBI:57912"/>
    </ligand>
</feature>
<dbReference type="FunFam" id="1.10.240.10:FF:000002">
    <property type="entry name" value="Tryptophan--tRNA ligase"/>
    <property type="match status" value="1"/>
</dbReference>
<feature type="binding site" evidence="8">
    <location>
        <begin position="213"/>
        <end position="217"/>
    </location>
    <ligand>
        <name>ATP</name>
        <dbReference type="ChEBI" id="CHEBI:30616"/>
    </ligand>
</feature>
<evidence type="ECO:0000256" key="7">
    <source>
        <dbReference type="ARBA" id="ARBA00049929"/>
    </source>
</evidence>
<dbReference type="EC" id="6.1.1.2" evidence="8"/>
<dbReference type="InterPro" id="IPR002306">
    <property type="entry name" value="Trp-tRNA-ligase"/>
</dbReference>
<evidence type="ECO:0000256" key="2">
    <source>
        <dbReference type="ARBA" id="ARBA00022598"/>
    </source>
</evidence>
<dbReference type="GO" id="GO:0005829">
    <property type="term" value="C:cytosol"/>
    <property type="evidence" value="ECO:0007669"/>
    <property type="project" value="TreeGrafter"/>
</dbReference>
<organism evidence="10 11">
    <name type="scientific">Candidatus Jorgensenbacteria bacterium GWA1_49_17</name>
    <dbReference type="NCBI Taxonomy" id="1798467"/>
    <lineage>
        <taxon>Bacteria</taxon>
        <taxon>Candidatus Joergenseniibacteriota</taxon>
    </lineage>
</organism>
<dbReference type="EMBL" id="MFKG01000034">
    <property type="protein sequence ID" value="OGG39974.1"/>
    <property type="molecule type" value="Genomic_DNA"/>
</dbReference>
<comment type="catalytic activity">
    <reaction evidence="7 8">
        <text>tRNA(Trp) + L-tryptophan + ATP = L-tryptophyl-tRNA(Trp) + AMP + diphosphate + H(+)</text>
        <dbReference type="Rhea" id="RHEA:24080"/>
        <dbReference type="Rhea" id="RHEA-COMP:9671"/>
        <dbReference type="Rhea" id="RHEA-COMP:9705"/>
        <dbReference type="ChEBI" id="CHEBI:15378"/>
        <dbReference type="ChEBI" id="CHEBI:30616"/>
        <dbReference type="ChEBI" id="CHEBI:33019"/>
        <dbReference type="ChEBI" id="CHEBI:57912"/>
        <dbReference type="ChEBI" id="CHEBI:78442"/>
        <dbReference type="ChEBI" id="CHEBI:78535"/>
        <dbReference type="ChEBI" id="CHEBI:456215"/>
        <dbReference type="EC" id="6.1.1.2"/>
    </reaction>
</comment>
<feature type="binding site" evidence="8">
    <location>
        <begin position="19"/>
        <end position="20"/>
    </location>
    <ligand>
        <name>ATP</name>
        <dbReference type="ChEBI" id="CHEBI:30616"/>
    </ligand>
</feature>
<feature type="binding site" evidence="8">
    <location>
        <begin position="11"/>
        <end position="13"/>
    </location>
    <ligand>
        <name>ATP</name>
        <dbReference type="ChEBI" id="CHEBI:30616"/>
    </ligand>
</feature>
<dbReference type="Gene3D" id="1.10.240.10">
    <property type="entry name" value="Tyrosyl-Transfer RNA Synthetase"/>
    <property type="match status" value="1"/>
</dbReference>
<dbReference type="InterPro" id="IPR050203">
    <property type="entry name" value="Trp-tRNA_synthetase"/>
</dbReference>